<protein>
    <submittedName>
        <fullName evidence="2">Uncharacterized protein</fullName>
    </submittedName>
</protein>
<dbReference type="EMBL" id="GEZM01030494">
    <property type="protein sequence ID" value="JAV85518.1"/>
    <property type="molecule type" value="Transcribed_RNA"/>
</dbReference>
<evidence type="ECO:0000313" key="2">
    <source>
        <dbReference type="EMBL" id="JAV85518.1"/>
    </source>
</evidence>
<feature type="region of interest" description="Disordered" evidence="1">
    <location>
        <begin position="48"/>
        <end position="82"/>
    </location>
</feature>
<reference evidence="2" key="1">
    <citation type="journal article" date="2016" name="Sci. Rep.">
        <title>Molecular characterization of firefly nuptial gifts: a multi-omics approach sheds light on postcopulatory sexual selection.</title>
        <authorList>
            <person name="Al-Wathiqui N."/>
            <person name="Fallon T.R."/>
            <person name="South A."/>
            <person name="Weng J.K."/>
            <person name="Lewis S.M."/>
        </authorList>
    </citation>
    <scope>NUCLEOTIDE SEQUENCE</scope>
</reference>
<evidence type="ECO:0000256" key="1">
    <source>
        <dbReference type="SAM" id="MobiDB-lite"/>
    </source>
</evidence>
<dbReference type="AlphaFoldDB" id="A0A1Y1MKL2"/>
<accession>A0A1Y1MKL2</accession>
<proteinExistence type="predicted"/>
<sequence>MGKKMFHIRQQTKMCCALIGQNGQPMKAFKSRATNSAKCNAISASTALQETKSSLPAEPGRLATSTSRHTLSVRRPAEDPNDRARRVHLGYHFVHTINIHIP</sequence>
<organism evidence="2">
    <name type="scientific">Photinus pyralis</name>
    <name type="common">Common eastern firefly</name>
    <name type="synonym">Lampyris pyralis</name>
    <dbReference type="NCBI Taxonomy" id="7054"/>
    <lineage>
        <taxon>Eukaryota</taxon>
        <taxon>Metazoa</taxon>
        <taxon>Ecdysozoa</taxon>
        <taxon>Arthropoda</taxon>
        <taxon>Hexapoda</taxon>
        <taxon>Insecta</taxon>
        <taxon>Pterygota</taxon>
        <taxon>Neoptera</taxon>
        <taxon>Endopterygota</taxon>
        <taxon>Coleoptera</taxon>
        <taxon>Polyphaga</taxon>
        <taxon>Elateriformia</taxon>
        <taxon>Elateroidea</taxon>
        <taxon>Lampyridae</taxon>
        <taxon>Lampyrinae</taxon>
        <taxon>Photinus</taxon>
    </lineage>
</organism>
<name>A0A1Y1MKL2_PHOPY</name>